<proteinExistence type="predicted"/>
<dbReference type="EMBL" id="JAPXFL010000001">
    <property type="protein sequence ID" value="KAK9511748.1"/>
    <property type="molecule type" value="Genomic_DNA"/>
</dbReference>
<keyword evidence="2" id="KW-1185">Reference proteome</keyword>
<organism evidence="1 2">
    <name type="scientific">Rhynocoris fuscipes</name>
    <dbReference type="NCBI Taxonomy" id="488301"/>
    <lineage>
        <taxon>Eukaryota</taxon>
        <taxon>Metazoa</taxon>
        <taxon>Ecdysozoa</taxon>
        <taxon>Arthropoda</taxon>
        <taxon>Hexapoda</taxon>
        <taxon>Insecta</taxon>
        <taxon>Pterygota</taxon>
        <taxon>Neoptera</taxon>
        <taxon>Paraneoptera</taxon>
        <taxon>Hemiptera</taxon>
        <taxon>Heteroptera</taxon>
        <taxon>Panheteroptera</taxon>
        <taxon>Cimicomorpha</taxon>
        <taxon>Reduviidae</taxon>
        <taxon>Harpactorinae</taxon>
        <taxon>Harpactorini</taxon>
        <taxon>Rhynocoris</taxon>
    </lineage>
</organism>
<reference evidence="1 2" key="1">
    <citation type="submission" date="2022-12" db="EMBL/GenBank/DDBJ databases">
        <title>Chromosome-level genome assembly of true bugs.</title>
        <authorList>
            <person name="Ma L."/>
            <person name="Li H."/>
        </authorList>
    </citation>
    <scope>NUCLEOTIDE SEQUENCE [LARGE SCALE GENOMIC DNA]</scope>
    <source>
        <strain evidence="1">Lab_2022b</strain>
    </source>
</reference>
<comment type="caution">
    <text evidence="1">The sequence shown here is derived from an EMBL/GenBank/DDBJ whole genome shotgun (WGS) entry which is preliminary data.</text>
</comment>
<sequence>MIGSMEGNGRQKLWTINIAMQKFMKEIMENKISKMRKGDYRAFIYERQLSSLHCFREFKIVYINEGDEEEAKDEKSLRNSRV</sequence>
<evidence type="ECO:0000313" key="2">
    <source>
        <dbReference type="Proteomes" id="UP001461498"/>
    </source>
</evidence>
<dbReference type="AlphaFoldDB" id="A0AAW1DND7"/>
<name>A0AAW1DND7_9HEMI</name>
<evidence type="ECO:0000313" key="1">
    <source>
        <dbReference type="EMBL" id="KAK9511748.1"/>
    </source>
</evidence>
<protein>
    <submittedName>
        <fullName evidence="1">Uncharacterized protein</fullName>
    </submittedName>
</protein>
<accession>A0AAW1DND7</accession>
<gene>
    <name evidence="1" type="ORF">O3M35_000351</name>
</gene>
<dbReference type="Proteomes" id="UP001461498">
    <property type="component" value="Unassembled WGS sequence"/>
</dbReference>